<proteinExistence type="predicted"/>
<dbReference type="EMBL" id="CAFBPQ010000090">
    <property type="protein sequence ID" value="CAB5033327.1"/>
    <property type="molecule type" value="Genomic_DNA"/>
</dbReference>
<dbReference type="AlphaFoldDB" id="A0A6J7RWR7"/>
<accession>A0A6J7RWR7</accession>
<evidence type="ECO:0000313" key="1">
    <source>
        <dbReference type="EMBL" id="CAB4989772.1"/>
    </source>
</evidence>
<gene>
    <name evidence="1" type="ORF">UFOPK3897_01663</name>
    <name evidence="2" type="ORF">UFOPK4121_01622</name>
</gene>
<organism evidence="2">
    <name type="scientific">freshwater metagenome</name>
    <dbReference type="NCBI Taxonomy" id="449393"/>
    <lineage>
        <taxon>unclassified sequences</taxon>
        <taxon>metagenomes</taxon>
        <taxon>ecological metagenomes</taxon>
    </lineage>
</organism>
<dbReference type="EMBL" id="CAFBOF010000069">
    <property type="protein sequence ID" value="CAB4989772.1"/>
    <property type="molecule type" value="Genomic_DNA"/>
</dbReference>
<reference evidence="2" key="1">
    <citation type="submission" date="2020-05" db="EMBL/GenBank/DDBJ databases">
        <authorList>
            <person name="Chiriac C."/>
            <person name="Salcher M."/>
            <person name="Ghai R."/>
            <person name="Kavagutti S V."/>
        </authorList>
    </citation>
    <scope>NUCLEOTIDE SEQUENCE</scope>
</reference>
<name>A0A6J7RWR7_9ZZZZ</name>
<protein>
    <submittedName>
        <fullName evidence="2">Unannotated protein</fullName>
    </submittedName>
</protein>
<evidence type="ECO:0000313" key="2">
    <source>
        <dbReference type="EMBL" id="CAB5033327.1"/>
    </source>
</evidence>
<sequence>MIKNFNVVSTNFGHGHVGPKSLRVIDQTIDSAKFFNRGRHQGFNLVAFVYVNFDAQIRNTQFGQLAAGAGHLLGVPFGDNNVGTGFAEVVGHTAPDALAGAGDDDGAAQHRVHRLSGGRVNFGMRHEMQSSLRIDGRFEFAPRSDGQSLVRTVFTASPNGFRHRFDPYQCG</sequence>